<accession>A0A1M6LK74</accession>
<dbReference type="EMBL" id="FQZQ01000012">
    <property type="protein sequence ID" value="SHJ71627.1"/>
    <property type="molecule type" value="Genomic_DNA"/>
</dbReference>
<sequence>MLDALFEAARTDDRAAARPDLLARVLADAEALQPTLDPLKRRDKPRKSVFAQLFGALGGWPSVTGLAAATVAGVWVGFVATPELLPNGVASLIGADTEIYLAYLEGGSNYGLEE</sequence>
<organism evidence="1 2">
    <name type="scientific">Shimia gijangensis</name>
    <dbReference type="NCBI Taxonomy" id="1470563"/>
    <lineage>
        <taxon>Bacteria</taxon>
        <taxon>Pseudomonadati</taxon>
        <taxon>Pseudomonadota</taxon>
        <taxon>Alphaproteobacteria</taxon>
        <taxon>Rhodobacterales</taxon>
        <taxon>Roseobacteraceae</taxon>
    </lineage>
</organism>
<proteinExistence type="predicted"/>
<dbReference type="AlphaFoldDB" id="A0A1M6LK74"/>
<keyword evidence="2" id="KW-1185">Reference proteome</keyword>
<name>A0A1M6LK74_9RHOB</name>
<evidence type="ECO:0000313" key="2">
    <source>
        <dbReference type="Proteomes" id="UP000183982"/>
    </source>
</evidence>
<reference evidence="2" key="1">
    <citation type="submission" date="2016-11" db="EMBL/GenBank/DDBJ databases">
        <authorList>
            <person name="Varghese N."/>
            <person name="Submissions S."/>
        </authorList>
    </citation>
    <scope>NUCLEOTIDE SEQUENCE [LARGE SCALE GENOMIC DNA]</scope>
    <source>
        <strain evidence="2">DSM 100564</strain>
    </source>
</reference>
<gene>
    <name evidence="1" type="ORF">SAMN05444000_11225</name>
</gene>
<dbReference type="Proteomes" id="UP000183982">
    <property type="component" value="Unassembled WGS sequence"/>
</dbReference>
<evidence type="ECO:0008006" key="3">
    <source>
        <dbReference type="Google" id="ProtNLM"/>
    </source>
</evidence>
<dbReference type="STRING" id="1470563.SAMN05444000_11225"/>
<protein>
    <recommendedName>
        <fullName evidence="3">Dihydroorotate dehydrogenase</fullName>
    </recommendedName>
</protein>
<evidence type="ECO:0000313" key="1">
    <source>
        <dbReference type="EMBL" id="SHJ71627.1"/>
    </source>
</evidence>